<evidence type="ECO:0000256" key="2">
    <source>
        <dbReference type="ARBA" id="ARBA00022679"/>
    </source>
</evidence>
<dbReference type="InterPro" id="IPR011009">
    <property type="entry name" value="Kinase-like_dom_sf"/>
</dbReference>
<dbReference type="Gene3D" id="1.10.510.10">
    <property type="entry name" value="Transferase(Phosphotransferase) domain 1"/>
    <property type="match status" value="1"/>
</dbReference>
<dbReference type="InParanoid" id="E4XVP8"/>
<protein>
    <recommendedName>
        <fullName evidence="7">Protein kinase domain-containing protein</fullName>
    </recommendedName>
</protein>
<organism evidence="8">
    <name type="scientific">Oikopleura dioica</name>
    <name type="common">Tunicate</name>
    <dbReference type="NCBI Taxonomy" id="34765"/>
    <lineage>
        <taxon>Eukaryota</taxon>
        <taxon>Metazoa</taxon>
        <taxon>Chordata</taxon>
        <taxon>Tunicata</taxon>
        <taxon>Appendicularia</taxon>
        <taxon>Copelata</taxon>
        <taxon>Oikopleuridae</taxon>
        <taxon>Oikopleura</taxon>
    </lineage>
</organism>
<proteinExistence type="predicted"/>
<dbReference type="InterPro" id="IPR000719">
    <property type="entry name" value="Prot_kinase_dom"/>
</dbReference>
<evidence type="ECO:0000313" key="9">
    <source>
        <dbReference type="Proteomes" id="UP000001307"/>
    </source>
</evidence>
<accession>E4XVP8</accession>
<evidence type="ECO:0000256" key="3">
    <source>
        <dbReference type="ARBA" id="ARBA00022741"/>
    </source>
</evidence>
<evidence type="ECO:0000259" key="7">
    <source>
        <dbReference type="PROSITE" id="PS50011"/>
    </source>
</evidence>
<dbReference type="GO" id="GO:0007059">
    <property type="term" value="P:chromosome segregation"/>
    <property type="evidence" value="ECO:0007669"/>
    <property type="project" value="TreeGrafter"/>
</dbReference>
<dbReference type="GO" id="GO:0005524">
    <property type="term" value="F:ATP binding"/>
    <property type="evidence" value="ECO:0007669"/>
    <property type="project" value="UniProtKB-KW"/>
</dbReference>
<dbReference type="Proteomes" id="UP000001307">
    <property type="component" value="Unassembled WGS sequence"/>
</dbReference>
<keyword evidence="3" id="KW-0547">Nucleotide-binding</keyword>
<dbReference type="EMBL" id="FN653217">
    <property type="protein sequence ID" value="CBY13766.1"/>
    <property type="molecule type" value="Genomic_DNA"/>
</dbReference>
<keyword evidence="6" id="KW-0732">Signal</keyword>
<evidence type="ECO:0000313" key="8">
    <source>
        <dbReference type="EMBL" id="CBY13766.1"/>
    </source>
</evidence>
<keyword evidence="9" id="KW-1185">Reference proteome</keyword>
<feature type="signal peptide" evidence="6">
    <location>
        <begin position="1"/>
        <end position="23"/>
    </location>
</feature>
<evidence type="ECO:0000256" key="6">
    <source>
        <dbReference type="SAM" id="SignalP"/>
    </source>
</evidence>
<dbReference type="AlphaFoldDB" id="E4XVP8"/>
<keyword evidence="4" id="KW-0418">Kinase</keyword>
<dbReference type="OrthoDB" id="20524at2759"/>
<evidence type="ECO:0000256" key="1">
    <source>
        <dbReference type="ARBA" id="ARBA00022527"/>
    </source>
</evidence>
<dbReference type="GO" id="GO:0005634">
    <property type="term" value="C:nucleus"/>
    <property type="evidence" value="ECO:0007669"/>
    <property type="project" value="TreeGrafter"/>
</dbReference>
<keyword evidence="1" id="KW-0723">Serine/threonine-protein kinase</keyword>
<dbReference type="GO" id="GO:0004674">
    <property type="term" value="F:protein serine/threonine kinase activity"/>
    <property type="evidence" value="ECO:0007669"/>
    <property type="project" value="UniProtKB-KW"/>
</dbReference>
<dbReference type="InterPro" id="IPR008271">
    <property type="entry name" value="Ser/Thr_kinase_AS"/>
</dbReference>
<dbReference type="PROSITE" id="PS50011">
    <property type="entry name" value="PROTEIN_KINASE_DOM"/>
    <property type="match status" value="1"/>
</dbReference>
<feature type="chain" id="PRO_5003191787" description="Protein kinase domain-containing protein" evidence="6">
    <location>
        <begin position="24"/>
        <end position="773"/>
    </location>
</feature>
<sequence length="773" mass="89149">MLEFSILAIFATCIAGMIQVATSERENLPVWERENGKKEIEKWLKGFLAKLKRTSTRTEKYRLILAVERMQFEKDGYAAFWTHVRFGEENVEIFDMFKKSFQKMKITEFQKQLLKSNAALKNQLIGHFEIMEEKGEWKIPAELKTKIISEGGEALVFSEKFGIFKTAVRIQIFDPFLFTDNFGLDLLTWKINFEKDYEKAVNEEKSGTENQMPKHENIIKNFVNIELFHKKDLKKEDCIGWITIMEKANEDLRTVLKKEKIGIEKRKKIAEGIFDGFVYLVEIGIHHYDLKLENILLVDGIPKIIDFGLIYEKTGRSGYREMGYARKGSKFRNITSLSAATPGFADQAQFTYGNGYQVKNLFYFLFCDWKSSWNLLYKPIDEKERKEIETIIEKCNASSIHKIKERKISIILEITSIISIPSSSSQFCLDDPNLTKSVKVSSLKQNATKCVNQDLENVTKNVLDQKSSNLCVPISVATLLRFAIKNDLGFEDKLDFYSAEKILSTLTLIVYPRSMAGLNLNPNKKETEFQLNEIEFLLERLCKKTYLMETGWQIIRKLRFEEKDRPKKSTCKFEKAAATPGFAYQAQFTIGNGYKVDNLFYFLFCDWKTSWNLLYKPIDEKEKKEIDKIVEDCNGSSIHKIKDGKLRPLISEITSIISIPSSSSHFCLDDPNLTKSVKVSSLKQNATKCVNQDLENVTKNVLDQKSSNLCVPISVATLLRYAIKNDLAFVDEYDFYTAEKILSTLILIVYPRSMAGLNLNPNQKETEFQLNEI</sequence>
<evidence type="ECO:0000256" key="4">
    <source>
        <dbReference type="ARBA" id="ARBA00022777"/>
    </source>
</evidence>
<keyword evidence="2" id="KW-0808">Transferase</keyword>
<feature type="domain" description="Protein kinase" evidence="7">
    <location>
        <begin position="142"/>
        <end position="537"/>
    </location>
</feature>
<gene>
    <name evidence="8" type="ORF">GSOID_T00006694001</name>
</gene>
<dbReference type="SUPFAM" id="SSF56112">
    <property type="entry name" value="Protein kinase-like (PK-like)"/>
    <property type="match status" value="1"/>
</dbReference>
<keyword evidence="5" id="KW-0067">ATP-binding</keyword>
<dbReference type="PANTHER" id="PTHR22974">
    <property type="entry name" value="MIXED LINEAGE PROTEIN KINASE"/>
    <property type="match status" value="1"/>
</dbReference>
<dbReference type="SMART" id="SM00220">
    <property type="entry name" value="S_TKc"/>
    <property type="match status" value="1"/>
</dbReference>
<reference evidence="8" key="1">
    <citation type="journal article" date="2010" name="Science">
        <title>Plasticity of animal genome architecture unmasked by rapid evolution of a pelagic tunicate.</title>
        <authorList>
            <person name="Denoeud F."/>
            <person name="Henriet S."/>
            <person name="Mungpakdee S."/>
            <person name="Aury J.M."/>
            <person name="Da Silva C."/>
            <person name="Brinkmann H."/>
            <person name="Mikhaleva J."/>
            <person name="Olsen L.C."/>
            <person name="Jubin C."/>
            <person name="Canestro C."/>
            <person name="Bouquet J.M."/>
            <person name="Danks G."/>
            <person name="Poulain J."/>
            <person name="Campsteijn C."/>
            <person name="Adamski M."/>
            <person name="Cross I."/>
            <person name="Yadetie F."/>
            <person name="Muffato M."/>
            <person name="Louis A."/>
            <person name="Butcher S."/>
            <person name="Tsagkogeorga G."/>
            <person name="Konrad A."/>
            <person name="Singh S."/>
            <person name="Jensen M.F."/>
            <person name="Cong E.H."/>
            <person name="Eikeseth-Otteraa H."/>
            <person name="Noel B."/>
            <person name="Anthouard V."/>
            <person name="Porcel B.M."/>
            <person name="Kachouri-Lafond R."/>
            <person name="Nishino A."/>
            <person name="Ugolini M."/>
            <person name="Chourrout P."/>
            <person name="Nishida H."/>
            <person name="Aasland R."/>
            <person name="Huzurbazar S."/>
            <person name="Westhof E."/>
            <person name="Delsuc F."/>
            <person name="Lehrach H."/>
            <person name="Reinhardt R."/>
            <person name="Weissenbach J."/>
            <person name="Roy S.W."/>
            <person name="Artiguenave F."/>
            <person name="Postlethwait J.H."/>
            <person name="Manak J.R."/>
            <person name="Thompson E.M."/>
            <person name="Jaillon O."/>
            <person name="Du Pasquier L."/>
            <person name="Boudinot P."/>
            <person name="Liberles D.A."/>
            <person name="Volff J.N."/>
            <person name="Philippe H."/>
            <person name="Lenhard B."/>
            <person name="Roest Crollius H."/>
            <person name="Wincker P."/>
            <person name="Chourrout D."/>
        </authorList>
    </citation>
    <scope>NUCLEOTIDE SEQUENCE [LARGE SCALE GENOMIC DNA]</scope>
</reference>
<dbReference type="Pfam" id="PF00069">
    <property type="entry name" value="Pkinase"/>
    <property type="match status" value="1"/>
</dbReference>
<dbReference type="PROSITE" id="PS00108">
    <property type="entry name" value="PROTEIN_KINASE_ST"/>
    <property type="match status" value="1"/>
</dbReference>
<name>E4XVP8_OIKDI</name>
<evidence type="ECO:0000256" key="5">
    <source>
        <dbReference type="ARBA" id="ARBA00022840"/>
    </source>
</evidence>